<reference evidence="2" key="1">
    <citation type="submission" date="2022-10" db="EMBL/GenBank/DDBJ databases">
        <title>Puccinia triticina Genome sequencing and assembly.</title>
        <authorList>
            <person name="Li C."/>
        </authorList>
    </citation>
    <scope>NUCLEOTIDE SEQUENCE</scope>
    <source>
        <strain evidence="2">Pt15</strain>
    </source>
</reference>
<evidence type="ECO:0000256" key="1">
    <source>
        <dbReference type="SAM" id="MobiDB-lite"/>
    </source>
</evidence>
<dbReference type="Proteomes" id="UP001164743">
    <property type="component" value="Chromosome 14A"/>
</dbReference>
<feature type="compositionally biased region" description="Basic and acidic residues" evidence="1">
    <location>
        <begin position="17"/>
        <end position="42"/>
    </location>
</feature>
<protein>
    <submittedName>
        <fullName evidence="2">Uncharacterized protein</fullName>
    </submittedName>
</protein>
<accession>A0ABY7D591</accession>
<sequence length="458" mass="51150">MLTSSQSEHGSHSPVRHSHETSRSGHDTQDHHGFNRQAHSDFRNQSNSRPSPYPGRTGDSPPARSSRTPGFLGHNRSRESTNAGHQAGTAAARGIGANCNAATGSCGVNQPWPPTVVPFNPFNGEFNDEFVRNLGQTFDHNAPYTAFVEELVMVPQPRQYAILLYSVLSVRQSIESLIRTRDEAREAIPALVAIPLSLQARMHTFQRFFRTFVQSRAKEILLDPTLEIYSCEPVRGAPPAGRSLLEQVLDHVRTQSEDFKRDYLPPGYIDQEPAAEASVNSELRDRIKHEQGAMHNMLPTMVHDPQGRPITHPVPTLTNLIIDVSCGYIFEGLQAVYAGLPADMSREQYNWRVRTRVAYLRIQTIYHYARPAPGNVNRQWALVDEQLQALRAKDGPYRRAFFRLIMELDQATFGDKFFTEMDVDSIRPPTEEEVLAKMELMAAERAAGGAGNDGAAAI</sequence>
<dbReference type="EMBL" id="CP110434">
    <property type="protein sequence ID" value="WAQ91442.1"/>
    <property type="molecule type" value="Genomic_DNA"/>
</dbReference>
<organism evidence="2 3">
    <name type="scientific">Puccinia triticina</name>
    <dbReference type="NCBI Taxonomy" id="208348"/>
    <lineage>
        <taxon>Eukaryota</taxon>
        <taxon>Fungi</taxon>
        <taxon>Dikarya</taxon>
        <taxon>Basidiomycota</taxon>
        <taxon>Pucciniomycotina</taxon>
        <taxon>Pucciniomycetes</taxon>
        <taxon>Pucciniales</taxon>
        <taxon>Pucciniaceae</taxon>
        <taxon>Puccinia</taxon>
    </lineage>
</organism>
<keyword evidence="3" id="KW-1185">Reference proteome</keyword>
<dbReference type="RefSeq" id="XP_053026997.1">
    <property type="nucleotide sequence ID" value="XM_053163030.1"/>
</dbReference>
<gene>
    <name evidence="2" type="ORF">PtA15_14A326</name>
</gene>
<name>A0ABY7D591_9BASI</name>
<evidence type="ECO:0000313" key="2">
    <source>
        <dbReference type="EMBL" id="WAQ91442.1"/>
    </source>
</evidence>
<evidence type="ECO:0000313" key="3">
    <source>
        <dbReference type="Proteomes" id="UP001164743"/>
    </source>
</evidence>
<dbReference type="GeneID" id="77803925"/>
<proteinExistence type="predicted"/>
<feature type="region of interest" description="Disordered" evidence="1">
    <location>
        <begin position="1"/>
        <end position="88"/>
    </location>
</feature>